<dbReference type="Proteomes" id="UP000604117">
    <property type="component" value="Unassembled WGS sequence"/>
</dbReference>
<evidence type="ECO:0000313" key="3">
    <source>
        <dbReference type="Proteomes" id="UP000604117"/>
    </source>
</evidence>
<name>A0ABQ4CUK5_9ACTN</name>
<protein>
    <submittedName>
        <fullName evidence="2">Acetyltransferase</fullName>
    </submittedName>
</protein>
<evidence type="ECO:0000259" key="1">
    <source>
        <dbReference type="PROSITE" id="PS51186"/>
    </source>
</evidence>
<dbReference type="InterPro" id="IPR000182">
    <property type="entry name" value="GNAT_dom"/>
</dbReference>
<accession>A0ABQ4CUK5</accession>
<dbReference type="EMBL" id="BONE01000037">
    <property type="protein sequence ID" value="GIF74966.1"/>
    <property type="molecule type" value="Genomic_DNA"/>
</dbReference>
<dbReference type="PANTHER" id="PTHR42791:SF1">
    <property type="entry name" value="N-ACETYLTRANSFERASE DOMAIN-CONTAINING PROTEIN"/>
    <property type="match status" value="1"/>
</dbReference>
<dbReference type="Gene3D" id="3.40.630.30">
    <property type="match status" value="1"/>
</dbReference>
<dbReference type="SUPFAM" id="SSF55729">
    <property type="entry name" value="Acyl-CoA N-acyltransferases (Nat)"/>
    <property type="match status" value="1"/>
</dbReference>
<reference evidence="2 3" key="1">
    <citation type="submission" date="2021-01" db="EMBL/GenBank/DDBJ databases">
        <title>Whole genome shotgun sequence of Asanoa siamensis NBRC 107932.</title>
        <authorList>
            <person name="Komaki H."/>
            <person name="Tamura T."/>
        </authorList>
    </citation>
    <scope>NUCLEOTIDE SEQUENCE [LARGE SCALE GENOMIC DNA]</scope>
    <source>
        <strain evidence="2 3">NBRC 107932</strain>
    </source>
</reference>
<feature type="domain" description="N-acetyltransferase" evidence="1">
    <location>
        <begin position="141"/>
        <end position="269"/>
    </location>
</feature>
<sequence>MEAEQSGVNDVHLGGGRRPGSAARVGFVDQLGTVLAAHRAYLRGWDPAPGADPDLVTYRSDVPHATLNGVLRLRDRPAGDALREARARLDGVPRIWWVGPDSDPGTSAALQGAGAVKRTELPIMVADLIEAPKQPPETAGLEITRATDLVEYATAYGRVSGVDPAAIDTVVERERAQPDVVRLAGRGPDGTVAGTATAWFSHDIVTLYFVGTQPAHRRQGVGAAMTAAVLDLARQRGVTTAALSATPMAVSLYHRLGFRQVGAFDILSF</sequence>
<dbReference type="PANTHER" id="PTHR42791">
    <property type="entry name" value="GNAT FAMILY ACETYLTRANSFERASE"/>
    <property type="match status" value="1"/>
</dbReference>
<keyword evidence="3" id="KW-1185">Reference proteome</keyword>
<dbReference type="InterPro" id="IPR052523">
    <property type="entry name" value="Trichothecene_AcTrans"/>
</dbReference>
<proteinExistence type="predicted"/>
<dbReference type="PROSITE" id="PS51186">
    <property type="entry name" value="GNAT"/>
    <property type="match status" value="1"/>
</dbReference>
<comment type="caution">
    <text evidence="2">The sequence shown here is derived from an EMBL/GenBank/DDBJ whole genome shotgun (WGS) entry which is preliminary data.</text>
</comment>
<evidence type="ECO:0000313" key="2">
    <source>
        <dbReference type="EMBL" id="GIF74966.1"/>
    </source>
</evidence>
<dbReference type="CDD" id="cd04301">
    <property type="entry name" value="NAT_SF"/>
    <property type="match status" value="1"/>
</dbReference>
<gene>
    <name evidence="2" type="ORF">Asi02nite_44840</name>
</gene>
<dbReference type="InterPro" id="IPR016181">
    <property type="entry name" value="Acyl_CoA_acyltransferase"/>
</dbReference>
<dbReference type="Pfam" id="PF00583">
    <property type="entry name" value="Acetyltransf_1"/>
    <property type="match status" value="1"/>
</dbReference>
<organism evidence="2 3">
    <name type="scientific">Asanoa siamensis</name>
    <dbReference type="NCBI Taxonomy" id="926357"/>
    <lineage>
        <taxon>Bacteria</taxon>
        <taxon>Bacillati</taxon>
        <taxon>Actinomycetota</taxon>
        <taxon>Actinomycetes</taxon>
        <taxon>Micromonosporales</taxon>
        <taxon>Micromonosporaceae</taxon>
        <taxon>Asanoa</taxon>
    </lineage>
</organism>